<dbReference type="GO" id="GO:0005525">
    <property type="term" value="F:GTP binding"/>
    <property type="evidence" value="ECO:0007669"/>
    <property type="project" value="UniProtKB-UniRule"/>
</dbReference>
<dbReference type="Pfam" id="PF03953">
    <property type="entry name" value="Tubulin_C"/>
    <property type="match status" value="1"/>
</dbReference>
<dbReference type="EMBL" id="JALLBG020000291">
    <property type="protein sequence ID" value="KAL3756808.1"/>
    <property type="molecule type" value="Genomic_DNA"/>
</dbReference>
<dbReference type="InterPro" id="IPR013838">
    <property type="entry name" value="Beta-tubulin_BS"/>
</dbReference>
<dbReference type="InterPro" id="IPR037103">
    <property type="entry name" value="Tubulin/FtsZ-like_C"/>
</dbReference>
<dbReference type="InterPro" id="IPR003008">
    <property type="entry name" value="Tubulin_FtsZ_GTPase"/>
</dbReference>
<dbReference type="Gene3D" id="3.40.50.1440">
    <property type="entry name" value="Tubulin/FtsZ, GTPase domain"/>
    <property type="match status" value="1"/>
</dbReference>
<dbReference type="PRINTS" id="PR01163">
    <property type="entry name" value="BETATUBULIN"/>
</dbReference>
<evidence type="ECO:0000256" key="8">
    <source>
        <dbReference type="ARBA" id="ARBA00022842"/>
    </source>
</evidence>
<dbReference type="CDD" id="cd02187">
    <property type="entry name" value="beta_tubulin"/>
    <property type="match status" value="1"/>
</dbReference>
<dbReference type="FunFam" id="3.40.50.1440:FF:000003">
    <property type="entry name" value="Tubulin beta chain"/>
    <property type="match status" value="1"/>
</dbReference>
<dbReference type="InterPro" id="IPR036525">
    <property type="entry name" value="Tubulin/FtsZ_GTPase_sf"/>
</dbReference>
<dbReference type="GO" id="GO:0046872">
    <property type="term" value="F:metal ion binding"/>
    <property type="evidence" value="ECO:0007669"/>
    <property type="project" value="UniProtKB-KW"/>
</dbReference>
<proteinExistence type="inferred from homology"/>
<reference evidence="15 16" key="1">
    <citation type="submission" date="2024-10" db="EMBL/GenBank/DDBJ databases">
        <title>Updated reference genomes for cyclostephanoid diatoms.</title>
        <authorList>
            <person name="Roberts W.R."/>
            <person name="Alverson A.J."/>
        </authorList>
    </citation>
    <scope>NUCLEOTIDE SEQUENCE [LARGE SCALE GENOMIC DNA]</scope>
    <source>
        <strain evidence="15 16">AJA232-27</strain>
    </source>
</reference>
<feature type="domain" description="Tubulin/FtsZ 2-layer sandwich" evidence="14">
    <location>
        <begin position="253"/>
        <end position="390"/>
    </location>
</feature>
<dbReference type="GO" id="GO:0005874">
    <property type="term" value="C:microtubule"/>
    <property type="evidence" value="ECO:0007669"/>
    <property type="project" value="UniProtKB-KW"/>
</dbReference>
<evidence type="ECO:0000256" key="4">
    <source>
        <dbReference type="ARBA" id="ARBA00022490"/>
    </source>
</evidence>
<evidence type="ECO:0000256" key="5">
    <source>
        <dbReference type="ARBA" id="ARBA00022701"/>
    </source>
</evidence>
<comment type="similarity">
    <text evidence="3 12">Belongs to the tubulin family.</text>
</comment>
<evidence type="ECO:0000256" key="7">
    <source>
        <dbReference type="ARBA" id="ARBA00022741"/>
    </source>
</evidence>
<comment type="caution">
    <text evidence="15">The sequence shown here is derived from an EMBL/GenBank/DDBJ whole genome shotgun (WGS) entry which is preliminary data.</text>
</comment>
<dbReference type="InterPro" id="IPR000217">
    <property type="entry name" value="Tubulin"/>
</dbReference>
<dbReference type="InterPro" id="IPR017975">
    <property type="entry name" value="Tubulin_CS"/>
</dbReference>
<evidence type="ECO:0000256" key="2">
    <source>
        <dbReference type="ARBA" id="ARBA00004245"/>
    </source>
</evidence>
<feature type="domain" description="Tubulin/FtsZ GTPase" evidence="13">
    <location>
        <begin position="47"/>
        <end position="251"/>
    </location>
</feature>
<comment type="cofactor">
    <cofactor evidence="1">
        <name>Mg(2+)</name>
        <dbReference type="ChEBI" id="CHEBI:18420"/>
    </cofactor>
</comment>
<keyword evidence="9 12" id="KW-0342">GTP-binding</keyword>
<dbReference type="SUPFAM" id="SSF55307">
    <property type="entry name" value="Tubulin C-terminal domain-like"/>
    <property type="match status" value="1"/>
</dbReference>
<organism evidence="15 16">
    <name type="scientific">Discostella pseudostelligera</name>
    <dbReference type="NCBI Taxonomy" id="259834"/>
    <lineage>
        <taxon>Eukaryota</taxon>
        <taxon>Sar</taxon>
        <taxon>Stramenopiles</taxon>
        <taxon>Ochrophyta</taxon>
        <taxon>Bacillariophyta</taxon>
        <taxon>Coscinodiscophyceae</taxon>
        <taxon>Thalassiosirophycidae</taxon>
        <taxon>Stephanodiscales</taxon>
        <taxon>Stephanodiscaceae</taxon>
        <taxon>Discostella</taxon>
    </lineage>
</organism>
<dbReference type="SMART" id="SM00864">
    <property type="entry name" value="Tubulin"/>
    <property type="match status" value="1"/>
</dbReference>
<evidence type="ECO:0000256" key="10">
    <source>
        <dbReference type="ARBA" id="ARBA00023212"/>
    </source>
</evidence>
<evidence type="ECO:0000313" key="15">
    <source>
        <dbReference type="EMBL" id="KAL3756808.1"/>
    </source>
</evidence>
<dbReference type="Gene3D" id="3.30.1330.20">
    <property type="entry name" value="Tubulin/FtsZ, C-terminal domain"/>
    <property type="match status" value="1"/>
</dbReference>
<dbReference type="PANTHER" id="PTHR11588">
    <property type="entry name" value="TUBULIN"/>
    <property type="match status" value="1"/>
</dbReference>
<dbReference type="SUPFAM" id="SSF52490">
    <property type="entry name" value="Tubulin nucleotide-binding domain-like"/>
    <property type="match status" value="1"/>
</dbReference>
<evidence type="ECO:0000256" key="9">
    <source>
        <dbReference type="ARBA" id="ARBA00023134"/>
    </source>
</evidence>
<evidence type="ECO:0000256" key="11">
    <source>
        <dbReference type="ARBA" id="ARBA00034296"/>
    </source>
</evidence>
<sequence length="476" mass="53363">MREIVHIQAGQCGNQIGAKFWEVMSDEHGVDPTGSYHGESDLQLERINVYFNEATGGRYVPRAILMDLEPGTMDSVRAGPFGQLFRPDNFVFGQSELILLLTGAGNNWAKGHYTEGAELIDSILDVVRKEAESCDCMQGFQLTHSLGGGTGAGMGTLLISKIREEYPDRVMSTYSVIPSPKVSDTVVEPYNATLSVHQLVENADQCFALDNEALYDICFRTLKLTTPTYGDLNHLIAAAMCGTTCCLRFPGQLNCDLRKLAVNMVPFPRLHFFMVGYAPLTSRGSQQYRSLTVPELTQQVFDAKNMMCAADPRHGRYLTCAVLFRGRMSSKEVDEQMMSVVNKNSSYFVEWIPNNVKASICDIPPKGLKMATTFVGNTTAVQETWKRVAEQFSVMFRRKAFLHWYTGEGMDGMLLMTIVIVNFALSISRYYLSAFVSEMEFTEAESNMNDLVSEYQQYQDATVDEEGEFDEEEKEE</sequence>
<keyword evidence="6" id="KW-0479">Metal-binding</keyword>
<dbReference type="FunFam" id="3.30.1330.20:FF:000002">
    <property type="entry name" value="Tubulin beta chain"/>
    <property type="match status" value="1"/>
</dbReference>
<dbReference type="Proteomes" id="UP001530293">
    <property type="component" value="Unassembled WGS sequence"/>
</dbReference>
<evidence type="ECO:0000256" key="3">
    <source>
        <dbReference type="ARBA" id="ARBA00009636"/>
    </source>
</evidence>
<comment type="subunit">
    <text evidence="12">Dimer of alpha and beta chains. A typical microtubule is a hollow water-filled tube with an outer diameter of 25 nm and an inner diameter of 15 nM. Alpha-beta heterodimers associate head-to-tail to form protofilaments running lengthwise along the microtubule wall with the beta-tubulin subunit facing the microtubule plus end conferring a structural polarity. Microtubules usually have 13 protofilaments but different protofilament numbers can be found in some organisms and specialized cells.</text>
</comment>
<evidence type="ECO:0000256" key="12">
    <source>
        <dbReference type="RuleBase" id="RU000352"/>
    </source>
</evidence>
<comment type="subcellular location">
    <subcellularLocation>
        <location evidence="2">Cytoplasm</location>
        <location evidence="2">Cytoskeleton</location>
    </subcellularLocation>
</comment>
<keyword evidence="16" id="KW-1185">Reference proteome</keyword>
<evidence type="ECO:0000313" key="16">
    <source>
        <dbReference type="Proteomes" id="UP001530293"/>
    </source>
</evidence>
<keyword evidence="8" id="KW-0460">Magnesium</keyword>
<dbReference type="Gene3D" id="1.10.287.600">
    <property type="entry name" value="Helix hairpin bin"/>
    <property type="match status" value="2"/>
</dbReference>
<keyword evidence="5 12" id="KW-0493">Microtubule</keyword>
<dbReference type="InterPro" id="IPR023123">
    <property type="entry name" value="Tubulin_C"/>
</dbReference>
<evidence type="ECO:0000259" key="14">
    <source>
        <dbReference type="SMART" id="SM00865"/>
    </source>
</evidence>
<keyword evidence="10" id="KW-0206">Cytoskeleton</keyword>
<dbReference type="PROSITE" id="PS00227">
    <property type="entry name" value="TUBULIN"/>
    <property type="match status" value="1"/>
</dbReference>
<evidence type="ECO:0000259" key="13">
    <source>
        <dbReference type="SMART" id="SM00864"/>
    </source>
</evidence>
<gene>
    <name evidence="15" type="ORF">ACHAWU_000450</name>
</gene>
<dbReference type="SMART" id="SM00865">
    <property type="entry name" value="Tubulin_C"/>
    <property type="match status" value="1"/>
</dbReference>
<comment type="function">
    <text evidence="11 12">Tubulin is the major constituent of microtubules, a cylinder consisting of laterally associated linear protofilaments composed of alpha- and beta-tubulin heterodimers. Microtubules grow by the addition of GTP-tubulin dimers to the microtubule end, where a stabilizing cap forms. Below the cap, tubulin dimers are in GDP-bound state, owing to GTPase activity of alpha-tubulin.</text>
</comment>
<keyword evidence="7 12" id="KW-0547">Nucleotide-binding</keyword>
<accession>A0ABD3LZA9</accession>
<evidence type="ECO:0000256" key="6">
    <source>
        <dbReference type="ARBA" id="ARBA00022723"/>
    </source>
</evidence>
<name>A0ABD3LZA9_9STRA</name>
<dbReference type="PRINTS" id="PR01161">
    <property type="entry name" value="TUBULIN"/>
</dbReference>
<dbReference type="PROSITE" id="PS00228">
    <property type="entry name" value="TUBULIN_B_AUTOREG"/>
    <property type="match status" value="1"/>
</dbReference>
<protein>
    <recommendedName>
        <fullName evidence="12">Tubulin beta chain</fullName>
    </recommendedName>
</protein>
<dbReference type="InterPro" id="IPR008280">
    <property type="entry name" value="Tub_FtsZ_C"/>
</dbReference>
<dbReference type="InterPro" id="IPR018316">
    <property type="entry name" value="Tubulin/FtsZ_2-layer-sand-dom"/>
</dbReference>
<dbReference type="AlphaFoldDB" id="A0ABD3LZA9"/>
<dbReference type="Pfam" id="PF00091">
    <property type="entry name" value="Tubulin"/>
    <property type="match status" value="1"/>
</dbReference>
<keyword evidence="4" id="KW-0963">Cytoplasm</keyword>
<dbReference type="InterPro" id="IPR002453">
    <property type="entry name" value="Beta_tubulin"/>
</dbReference>
<evidence type="ECO:0000256" key="1">
    <source>
        <dbReference type="ARBA" id="ARBA00001946"/>
    </source>
</evidence>